<dbReference type="NCBIfam" id="NF033519">
    <property type="entry name" value="transpos_ISAzo13"/>
    <property type="match status" value="1"/>
</dbReference>
<protein>
    <recommendedName>
        <fullName evidence="3">ISAzo13 family transposase</fullName>
    </recommendedName>
</protein>
<reference evidence="2" key="1">
    <citation type="journal article" date="2015" name="Genome Announc.">
        <title>Draft Genome Sequence of an Anaerobic Ammonium-Oxidizing Bacterium, "Candidatus Brocadia sinica".</title>
        <authorList>
            <person name="Oshiki M."/>
            <person name="Shinyako-Hata K."/>
            <person name="Satoh H."/>
            <person name="Okabe S."/>
        </authorList>
    </citation>
    <scope>NUCLEOTIDE SEQUENCE [LARGE SCALE GENOMIC DNA]</scope>
    <source>
        <strain evidence="2">JPN1</strain>
    </source>
</reference>
<keyword evidence="2" id="KW-1185">Reference proteome</keyword>
<proteinExistence type="predicted"/>
<name>A0ABQ0K2S1_9BACT</name>
<dbReference type="EMBL" id="BAFN01000003">
    <property type="protein sequence ID" value="GAN35411.1"/>
    <property type="molecule type" value="Genomic_DNA"/>
</dbReference>
<gene>
    <name evidence="1" type="ORF">BROSI_C0015</name>
</gene>
<comment type="caution">
    <text evidence="1">The sequence shown here is derived from an EMBL/GenBank/DDBJ whole genome shotgun (WGS) entry which is preliminary data.</text>
</comment>
<accession>A0ABQ0K2S1</accession>
<dbReference type="InterPro" id="IPR011518">
    <property type="entry name" value="Transposase_36"/>
</dbReference>
<dbReference type="Pfam" id="PF07592">
    <property type="entry name" value="DDE_Tnp_ISAZ013"/>
    <property type="match status" value="1"/>
</dbReference>
<sequence>MNERQRRILLAAESQAIGHRGIAVIARVAKVSRPTIYKGLGELKEGRIKEAEAEAEAERIRKPGGGRKKLREKNPKLIEDLESLVDPVTRGDPMSPLRWTCKSVRQLARALAEKGYKISYQVVSELLHEAGYSLQSNVKKLEGGSHEDRDAQFTYINEKVKEYLYKGSPIVSVDAKKKELVGRYKNNGREWQPKGQSEEVNTYDFINAEVGKALPYGIYDIGRNIGWVNVGCDHDTASFAVESLRRWWQSMGYREYQNAKELLICADCGGSNGYRARLWKYELQRFAGDAGLSITVCHFPPGTSKWNKIERRLFSHISMNWRGRPLIDHEVIVQLISSTTTQKGLKVYAKLDKSRYPTKVKISDQEMASINLKRHDFHGEWNYTICP</sequence>
<evidence type="ECO:0000313" key="1">
    <source>
        <dbReference type="EMBL" id="GAN35411.1"/>
    </source>
</evidence>
<dbReference type="Proteomes" id="UP000032309">
    <property type="component" value="Unassembled WGS sequence"/>
</dbReference>
<evidence type="ECO:0008006" key="3">
    <source>
        <dbReference type="Google" id="ProtNLM"/>
    </source>
</evidence>
<evidence type="ECO:0000313" key="2">
    <source>
        <dbReference type="Proteomes" id="UP000032309"/>
    </source>
</evidence>
<organism evidence="1 2">
    <name type="scientific">Candidatus Brocadia sinica JPN1</name>
    <dbReference type="NCBI Taxonomy" id="1197129"/>
    <lineage>
        <taxon>Bacteria</taxon>
        <taxon>Pseudomonadati</taxon>
        <taxon>Planctomycetota</taxon>
        <taxon>Candidatus Brocadiia</taxon>
        <taxon>Candidatus Brocadiales</taxon>
        <taxon>Candidatus Brocadiaceae</taxon>
        <taxon>Candidatus Brocadia</taxon>
    </lineage>
</organism>